<dbReference type="Proteomes" id="UP000324705">
    <property type="component" value="Chromosome 5A"/>
</dbReference>
<dbReference type="AlphaFoldDB" id="A0A9R0U359"/>
<evidence type="ECO:0000313" key="4">
    <source>
        <dbReference type="Proteomes" id="UP000324705"/>
    </source>
</evidence>
<dbReference type="PROSITE" id="PS52045">
    <property type="entry name" value="NEPROSIN_PEP_CD"/>
    <property type="match status" value="1"/>
</dbReference>
<gene>
    <name evidence="3" type="ORF">TRITD_5Av1G241970</name>
</gene>
<organism evidence="3 4">
    <name type="scientific">Triticum turgidum subsp. durum</name>
    <name type="common">Durum wheat</name>
    <name type="synonym">Triticum durum</name>
    <dbReference type="NCBI Taxonomy" id="4567"/>
    <lineage>
        <taxon>Eukaryota</taxon>
        <taxon>Viridiplantae</taxon>
        <taxon>Streptophyta</taxon>
        <taxon>Embryophyta</taxon>
        <taxon>Tracheophyta</taxon>
        <taxon>Spermatophyta</taxon>
        <taxon>Magnoliopsida</taxon>
        <taxon>Liliopsida</taxon>
        <taxon>Poales</taxon>
        <taxon>Poaceae</taxon>
        <taxon>BOP clade</taxon>
        <taxon>Pooideae</taxon>
        <taxon>Triticodae</taxon>
        <taxon>Triticeae</taxon>
        <taxon>Triticinae</taxon>
        <taxon>Triticum</taxon>
    </lineage>
</organism>
<sequence>MVICILFHIKMSKLNLLLQAVALCFFSHALQIEGHRLHPTVLELKGNDSIAYDIIHGLAKQNMESLKSNPIEAITFGKDSSSWDAPYFAIHQTSTRGRDDKYYGLHATMDVYGHKLKPGQWSTAAIWVTHTGDGARSSINSIQVGWHVSVIFPIVSIHNT</sequence>
<protein>
    <recommendedName>
        <fullName evidence="2">Neprosin PEP catalytic domain-containing protein</fullName>
    </recommendedName>
</protein>
<feature type="signal peptide" evidence="1">
    <location>
        <begin position="1"/>
        <end position="29"/>
    </location>
</feature>
<name>A0A9R0U359_TRITD</name>
<reference evidence="3 4" key="1">
    <citation type="submission" date="2017-09" db="EMBL/GenBank/DDBJ databases">
        <authorList>
            <consortium name="International Durum Wheat Genome Sequencing Consortium (IDWGSC)"/>
            <person name="Milanesi L."/>
        </authorList>
    </citation>
    <scope>NUCLEOTIDE SEQUENCE [LARGE SCALE GENOMIC DNA]</scope>
    <source>
        <strain evidence="4">cv. Svevo</strain>
    </source>
</reference>
<evidence type="ECO:0000256" key="1">
    <source>
        <dbReference type="SAM" id="SignalP"/>
    </source>
</evidence>
<keyword evidence="1" id="KW-0732">Signal</keyword>
<feature type="chain" id="PRO_5040209427" description="Neprosin PEP catalytic domain-containing protein" evidence="1">
    <location>
        <begin position="30"/>
        <end position="160"/>
    </location>
</feature>
<proteinExistence type="predicted"/>
<accession>A0A9R0U359</accession>
<dbReference type="InterPro" id="IPR004314">
    <property type="entry name" value="Neprosin"/>
</dbReference>
<dbReference type="Gramene" id="TRITD5Av1G241970.1">
    <property type="protein sequence ID" value="TRITD5Av1G241970.1"/>
    <property type="gene ID" value="TRITD5Av1G241970"/>
</dbReference>
<feature type="domain" description="Neprosin PEP catalytic" evidence="2">
    <location>
        <begin position="81"/>
        <end position="160"/>
    </location>
</feature>
<keyword evidence="4" id="KW-1185">Reference proteome</keyword>
<evidence type="ECO:0000259" key="2">
    <source>
        <dbReference type="PROSITE" id="PS52045"/>
    </source>
</evidence>
<evidence type="ECO:0000313" key="3">
    <source>
        <dbReference type="EMBL" id="VAI24863.1"/>
    </source>
</evidence>
<dbReference type="EMBL" id="LT934119">
    <property type="protein sequence ID" value="VAI24863.1"/>
    <property type="molecule type" value="Genomic_DNA"/>
</dbReference>